<dbReference type="AlphaFoldDB" id="A0A8H3LRK3"/>
<gene>
    <name evidence="1" type="ORF">RCL2_001859800</name>
</gene>
<proteinExistence type="predicted"/>
<organism evidence="1 2">
    <name type="scientific">Rhizophagus clarus</name>
    <dbReference type="NCBI Taxonomy" id="94130"/>
    <lineage>
        <taxon>Eukaryota</taxon>
        <taxon>Fungi</taxon>
        <taxon>Fungi incertae sedis</taxon>
        <taxon>Mucoromycota</taxon>
        <taxon>Glomeromycotina</taxon>
        <taxon>Glomeromycetes</taxon>
        <taxon>Glomerales</taxon>
        <taxon>Glomeraceae</taxon>
        <taxon>Rhizophagus</taxon>
    </lineage>
</organism>
<accession>A0A8H3LRK3</accession>
<name>A0A8H3LRK3_9GLOM</name>
<reference evidence="1" key="1">
    <citation type="submission" date="2019-10" db="EMBL/GenBank/DDBJ databases">
        <title>Conservation and host-specific expression of non-tandemly repeated heterogenous ribosome RNA gene in arbuscular mycorrhizal fungi.</title>
        <authorList>
            <person name="Maeda T."/>
            <person name="Kobayashi Y."/>
            <person name="Nakagawa T."/>
            <person name="Ezawa T."/>
            <person name="Yamaguchi K."/>
            <person name="Bino T."/>
            <person name="Nishimoto Y."/>
            <person name="Shigenobu S."/>
            <person name="Kawaguchi M."/>
        </authorList>
    </citation>
    <scope>NUCLEOTIDE SEQUENCE</scope>
    <source>
        <strain evidence="1">HR1</strain>
    </source>
</reference>
<dbReference type="Proteomes" id="UP000615446">
    <property type="component" value="Unassembled WGS sequence"/>
</dbReference>
<evidence type="ECO:0008006" key="3">
    <source>
        <dbReference type="Google" id="ProtNLM"/>
    </source>
</evidence>
<dbReference type="EMBL" id="BLAL01000206">
    <property type="protein sequence ID" value="GES91794.1"/>
    <property type="molecule type" value="Genomic_DNA"/>
</dbReference>
<comment type="caution">
    <text evidence="1">The sequence shown here is derived from an EMBL/GenBank/DDBJ whole genome shotgun (WGS) entry which is preliminary data.</text>
</comment>
<dbReference type="OrthoDB" id="7383979at2759"/>
<evidence type="ECO:0000313" key="1">
    <source>
        <dbReference type="EMBL" id="GES91794.1"/>
    </source>
</evidence>
<protein>
    <recommendedName>
        <fullName evidence="3">DDE-1 domain-containing protein</fullName>
    </recommendedName>
</protein>
<evidence type="ECO:0000313" key="2">
    <source>
        <dbReference type="Proteomes" id="UP000615446"/>
    </source>
</evidence>
<sequence>MSNILNMNETSVWFDMAGNLPLTKETRKQFIFAELAMKKTDSRLSCQLPRKVPTMMVYDSFKGHLEESVKIKFRDKGMTIWMAEDGVDTTAIGNFHRARLSGVFGWVKLSWDRIRDETIINPSKLVFLGWN</sequence>